<organism evidence="1 2">
    <name type="scientific">Rhodoblastus sphagnicola</name>
    <dbReference type="NCBI Taxonomy" id="333368"/>
    <lineage>
        <taxon>Bacteria</taxon>
        <taxon>Pseudomonadati</taxon>
        <taxon>Pseudomonadota</taxon>
        <taxon>Alphaproteobacteria</taxon>
        <taxon>Hyphomicrobiales</taxon>
        <taxon>Rhodoblastaceae</taxon>
        <taxon>Rhodoblastus</taxon>
    </lineage>
</organism>
<evidence type="ECO:0000313" key="2">
    <source>
        <dbReference type="Proteomes" id="UP000239089"/>
    </source>
</evidence>
<dbReference type="OrthoDB" id="8453234at2"/>
<reference evidence="1 2" key="1">
    <citation type="journal article" date="2018" name="Arch. Microbiol.">
        <title>New insights into the metabolic potential of the phototrophic purple bacterium Rhodopila globiformis DSM 161(T) from its draft genome sequence and evidence for a vanadium-dependent nitrogenase.</title>
        <authorList>
            <person name="Imhoff J.F."/>
            <person name="Rahn T."/>
            <person name="Kunzel S."/>
            <person name="Neulinger S.C."/>
        </authorList>
    </citation>
    <scope>NUCLEOTIDE SEQUENCE [LARGE SCALE GENOMIC DNA]</scope>
    <source>
        <strain evidence="1 2">DSM 16996</strain>
    </source>
</reference>
<evidence type="ECO:0000313" key="1">
    <source>
        <dbReference type="EMBL" id="PPQ31909.1"/>
    </source>
</evidence>
<dbReference type="AlphaFoldDB" id="A0A2S6NBC3"/>
<name>A0A2S6NBC3_9HYPH</name>
<accession>A0A2S6NBC3</accession>
<sequence>MPAHSFLNRIARLALVTGIAHLTGAGLMTNSAWAQSQNSNLCRPDVRRFCHLVRPDAGDDAFLACLQANRAKLSPNCRQVLESNGV</sequence>
<dbReference type="Proteomes" id="UP000239089">
    <property type="component" value="Unassembled WGS sequence"/>
</dbReference>
<comment type="caution">
    <text evidence="1">The sequence shown here is derived from an EMBL/GenBank/DDBJ whole genome shotgun (WGS) entry which is preliminary data.</text>
</comment>
<keyword evidence="2" id="KW-1185">Reference proteome</keyword>
<protein>
    <recommendedName>
        <fullName evidence="3">Cysteine rich repeat protein</fullName>
    </recommendedName>
</protein>
<dbReference type="RefSeq" id="WP_104507347.1">
    <property type="nucleotide sequence ID" value="NZ_JACIGC010000004.1"/>
</dbReference>
<dbReference type="EMBL" id="NHSJ01000049">
    <property type="protein sequence ID" value="PPQ31909.1"/>
    <property type="molecule type" value="Genomic_DNA"/>
</dbReference>
<evidence type="ECO:0008006" key="3">
    <source>
        <dbReference type="Google" id="ProtNLM"/>
    </source>
</evidence>
<proteinExistence type="predicted"/>
<gene>
    <name evidence="1" type="ORF">CCR94_08025</name>
</gene>